<feature type="transmembrane region" description="Helical" evidence="1">
    <location>
        <begin position="168"/>
        <end position="188"/>
    </location>
</feature>
<name>A0A6S7B2Y6_9BURK</name>
<dbReference type="Proteomes" id="UP000494115">
    <property type="component" value="Unassembled WGS sequence"/>
</dbReference>
<protein>
    <recommendedName>
        <fullName evidence="4">DUF1345 domain-containing protein</fullName>
    </recommendedName>
</protein>
<gene>
    <name evidence="2" type="ORF">LMG28138_02142</name>
</gene>
<accession>A0A6S7B2Y6</accession>
<organism evidence="2 3">
    <name type="scientific">Pararobbsia alpina</name>
    <dbReference type="NCBI Taxonomy" id="621374"/>
    <lineage>
        <taxon>Bacteria</taxon>
        <taxon>Pseudomonadati</taxon>
        <taxon>Pseudomonadota</taxon>
        <taxon>Betaproteobacteria</taxon>
        <taxon>Burkholderiales</taxon>
        <taxon>Burkholderiaceae</taxon>
        <taxon>Pararobbsia</taxon>
    </lineage>
</organism>
<feature type="transmembrane region" description="Helical" evidence="1">
    <location>
        <begin position="89"/>
        <end position="106"/>
    </location>
</feature>
<keyword evidence="1" id="KW-0812">Transmembrane</keyword>
<evidence type="ECO:0000313" key="3">
    <source>
        <dbReference type="Proteomes" id="UP000494115"/>
    </source>
</evidence>
<feature type="transmembrane region" description="Helical" evidence="1">
    <location>
        <begin position="250"/>
        <end position="271"/>
    </location>
</feature>
<reference evidence="2 3" key="1">
    <citation type="submission" date="2020-04" db="EMBL/GenBank/DDBJ databases">
        <authorList>
            <person name="De Canck E."/>
        </authorList>
    </citation>
    <scope>NUCLEOTIDE SEQUENCE [LARGE SCALE GENOMIC DNA]</scope>
    <source>
        <strain evidence="2 3">LMG 28138</strain>
    </source>
</reference>
<evidence type="ECO:0000313" key="2">
    <source>
        <dbReference type="EMBL" id="CAB3786034.1"/>
    </source>
</evidence>
<dbReference type="InterPro" id="IPR009781">
    <property type="entry name" value="DUF1345"/>
</dbReference>
<dbReference type="AlphaFoldDB" id="A0A6S7B2Y6"/>
<keyword evidence="3" id="KW-1185">Reference proteome</keyword>
<evidence type="ECO:0000256" key="1">
    <source>
        <dbReference type="SAM" id="Phobius"/>
    </source>
</evidence>
<proteinExistence type="predicted"/>
<feature type="transmembrane region" description="Helical" evidence="1">
    <location>
        <begin position="127"/>
        <end position="148"/>
    </location>
</feature>
<sequence>MDIAASWPGRFRAELGTNKMAPAAYEARGSPAGMLDPQANRATRHNRKMNDMTYIRNLILARPRLFIGIAIGLVIAVVLPGAVSLIQRALIGWNIAVYIYLILVMAEMAPGMSPAEVQRIAEREDESAAASLAVFSLAAIASVVAIIFELATAKATGKPGVGHSFGHIALAALTVAGAWALIPTLFSVHYARQYYGSPEDQRALVFPERDPRPDFWDFLYFSFTIAVASQTSDIALRGSPIRKTALAQSVLSFIFNASILALTINIAAGLVNP</sequence>
<keyword evidence="1" id="KW-0472">Membrane</keyword>
<keyword evidence="1" id="KW-1133">Transmembrane helix</keyword>
<evidence type="ECO:0008006" key="4">
    <source>
        <dbReference type="Google" id="ProtNLM"/>
    </source>
</evidence>
<dbReference type="Pfam" id="PF07077">
    <property type="entry name" value="DUF1345"/>
    <property type="match status" value="1"/>
</dbReference>
<dbReference type="EMBL" id="CADIKM010000007">
    <property type="protein sequence ID" value="CAB3786034.1"/>
    <property type="molecule type" value="Genomic_DNA"/>
</dbReference>
<feature type="transmembrane region" description="Helical" evidence="1">
    <location>
        <begin position="65"/>
        <end position="83"/>
    </location>
</feature>